<reference evidence="2 3" key="1">
    <citation type="submission" date="2020-08" db="EMBL/GenBank/DDBJ databases">
        <title>Emergence and comparative genomics analysis of Citrobacter in Fennec fox imported from North Africa to China.</title>
        <authorList>
            <person name="Zheng B."/>
        </authorList>
    </citation>
    <scope>NUCLEOTIDE SEQUENCE [LARGE SCALE GENOMIC DNA]</scope>
    <source>
        <strain evidence="2 3">FF141</strain>
    </source>
</reference>
<dbReference type="Proteomes" id="UP000548504">
    <property type="component" value="Unassembled WGS sequence"/>
</dbReference>
<organism evidence="2 3">
    <name type="scientific">Citrobacter cronae</name>
    <dbReference type="NCBI Taxonomy" id="1748967"/>
    <lineage>
        <taxon>Bacteria</taxon>
        <taxon>Pseudomonadati</taxon>
        <taxon>Pseudomonadota</taxon>
        <taxon>Gammaproteobacteria</taxon>
        <taxon>Enterobacterales</taxon>
        <taxon>Enterobacteriaceae</taxon>
        <taxon>Citrobacter</taxon>
        <taxon>Citrobacter freundii complex</taxon>
    </lineage>
</organism>
<name>A0A7X1BU38_9ENTR</name>
<evidence type="ECO:0000256" key="1">
    <source>
        <dbReference type="SAM" id="SignalP"/>
    </source>
</evidence>
<dbReference type="EMBL" id="JACLAG010000010">
    <property type="protein sequence ID" value="MBC2622687.1"/>
    <property type="molecule type" value="Genomic_DNA"/>
</dbReference>
<evidence type="ECO:0000313" key="3">
    <source>
        <dbReference type="Proteomes" id="UP000548504"/>
    </source>
</evidence>
<feature type="signal peptide" evidence="1">
    <location>
        <begin position="1"/>
        <end position="22"/>
    </location>
</feature>
<proteinExistence type="predicted"/>
<gene>
    <name evidence="2" type="ORF">H7I73_23905</name>
</gene>
<evidence type="ECO:0000313" key="2">
    <source>
        <dbReference type="EMBL" id="MBC2622687.1"/>
    </source>
</evidence>
<keyword evidence="1" id="KW-0732">Signal</keyword>
<dbReference type="RefSeq" id="WP_185656566.1">
    <property type="nucleotide sequence ID" value="NZ_JACLAG010000010.1"/>
</dbReference>
<protein>
    <recommendedName>
        <fullName evidence="4">DUF3887 domain-containing protein</fullName>
    </recommendedName>
</protein>
<evidence type="ECO:0008006" key="4">
    <source>
        <dbReference type="Google" id="ProtNLM"/>
    </source>
</evidence>
<comment type="caution">
    <text evidence="2">The sequence shown here is derived from an EMBL/GenBank/DDBJ whole genome shotgun (WGS) entry which is preliminary data.</text>
</comment>
<sequence length="113" mass="12515">MRKIIKGMLVVSLFATATSAFAVGDPDANFAKTDCNSPKVRAMLIESYNDLLKSQNAEFTAIDAYDQKTVKGGLNVLTCYGTYEFSDGDKLAVTYKLYKNSLGQFINFFEPDE</sequence>
<accession>A0A7X1BU38</accession>
<feature type="chain" id="PRO_5031569384" description="DUF3887 domain-containing protein" evidence="1">
    <location>
        <begin position="23"/>
        <end position="113"/>
    </location>
</feature>
<dbReference type="AlphaFoldDB" id="A0A7X1BU38"/>